<comment type="caution">
    <text evidence="8">Lacks conserved residue(s) required for the propagation of feature annotation.</text>
</comment>
<sequence>MTPPLYGLVLIGGKSTRMGTDKSLLKYHDKDQREQVYHLLDQYCSKVFLSCNQEQADELNLPYIVDIKRDFGPLSGIMSAFTYRPDVAWLVVACDMPKIDNEVIEQLISNRNPNMLATCYYTNFPEPLCSIWEPAAFEALKEFLEKQRPRPRIFLEINKVEYIKADASLTSKLVNINTPEEKKRIE</sequence>
<dbReference type="AlphaFoldDB" id="L8JP87"/>
<evidence type="ECO:0000313" key="10">
    <source>
        <dbReference type="EMBL" id="ELR70023.1"/>
    </source>
</evidence>
<feature type="domain" description="MobA-like NTP transferase" evidence="9">
    <location>
        <begin position="7"/>
        <end position="150"/>
    </location>
</feature>
<evidence type="ECO:0000256" key="2">
    <source>
        <dbReference type="ARBA" id="ARBA00022679"/>
    </source>
</evidence>
<organism evidence="10 11">
    <name type="scientific">Fulvivirga imtechensis AK7</name>
    <dbReference type="NCBI Taxonomy" id="1237149"/>
    <lineage>
        <taxon>Bacteria</taxon>
        <taxon>Pseudomonadati</taxon>
        <taxon>Bacteroidota</taxon>
        <taxon>Cytophagia</taxon>
        <taxon>Cytophagales</taxon>
        <taxon>Fulvivirgaceae</taxon>
        <taxon>Fulvivirga</taxon>
    </lineage>
</organism>
<keyword evidence="6 8" id="KW-0342">GTP-binding</keyword>
<dbReference type="RefSeq" id="WP_009581574.1">
    <property type="nucleotide sequence ID" value="NZ_AMZN01000061.1"/>
</dbReference>
<proteinExistence type="inferred from homology"/>
<dbReference type="EC" id="2.7.7.77" evidence="8"/>
<comment type="subcellular location">
    <subcellularLocation>
        <location evidence="8">Cytoplasm</location>
    </subcellularLocation>
</comment>
<dbReference type="CDD" id="cd02503">
    <property type="entry name" value="MobA"/>
    <property type="match status" value="1"/>
</dbReference>
<comment type="similarity">
    <text evidence="8">Belongs to the MobA family.</text>
</comment>
<feature type="binding site" evidence="8">
    <location>
        <position position="95"/>
    </location>
    <ligand>
        <name>Mg(2+)</name>
        <dbReference type="ChEBI" id="CHEBI:18420"/>
    </ligand>
</feature>
<dbReference type="Pfam" id="PF12804">
    <property type="entry name" value="NTP_transf_3"/>
    <property type="match status" value="1"/>
</dbReference>
<reference evidence="10 11" key="1">
    <citation type="submission" date="2012-12" db="EMBL/GenBank/DDBJ databases">
        <title>Genome assembly of Fulvivirga imtechensis AK7.</title>
        <authorList>
            <person name="Nupur N."/>
            <person name="Khatri I."/>
            <person name="Kumar R."/>
            <person name="Subramanian S."/>
            <person name="Pinnaka A."/>
        </authorList>
    </citation>
    <scope>NUCLEOTIDE SEQUENCE [LARGE SCALE GENOMIC DNA]</scope>
    <source>
        <strain evidence="10 11">AK7</strain>
    </source>
</reference>
<evidence type="ECO:0000256" key="3">
    <source>
        <dbReference type="ARBA" id="ARBA00022723"/>
    </source>
</evidence>
<dbReference type="Proteomes" id="UP000011135">
    <property type="component" value="Unassembled WGS sequence"/>
</dbReference>
<keyword evidence="4 8" id="KW-0547">Nucleotide-binding</keyword>
<dbReference type="GO" id="GO:0005737">
    <property type="term" value="C:cytoplasm"/>
    <property type="evidence" value="ECO:0007669"/>
    <property type="project" value="UniProtKB-SubCell"/>
</dbReference>
<accession>L8JP87</accession>
<evidence type="ECO:0000259" key="9">
    <source>
        <dbReference type="Pfam" id="PF12804"/>
    </source>
</evidence>
<dbReference type="Gene3D" id="3.90.550.10">
    <property type="entry name" value="Spore Coat Polysaccharide Biosynthesis Protein SpsA, Chain A"/>
    <property type="match status" value="1"/>
</dbReference>
<evidence type="ECO:0000256" key="7">
    <source>
        <dbReference type="ARBA" id="ARBA00023150"/>
    </source>
</evidence>
<dbReference type="SUPFAM" id="SSF53448">
    <property type="entry name" value="Nucleotide-diphospho-sugar transferases"/>
    <property type="match status" value="1"/>
</dbReference>
<dbReference type="GO" id="GO:0005525">
    <property type="term" value="F:GTP binding"/>
    <property type="evidence" value="ECO:0007669"/>
    <property type="project" value="UniProtKB-UniRule"/>
</dbReference>
<feature type="binding site" evidence="8">
    <location>
        <position position="66"/>
    </location>
    <ligand>
        <name>GTP</name>
        <dbReference type="ChEBI" id="CHEBI:37565"/>
    </ligand>
</feature>
<dbReference type="HAMAP" id="MF_00316">
    <property type="entry name" value="MobA"/>
    <property type="match status" value="1"/>
</dbReference>
<feature type="binding site" evidence="8">
    <location>
        <position position="22"/>
    </location>
    <ligand>
        <name>GTP</name>
        <dbReference type="ChEBI" id="CHEBI:37565"/>
    </ligand>
</feature>
<dbReference type="PANTHER" id="PTHR19136">
    <property type="entry name" value="MOLYBDENUM COFACTOR GUANYLYLTRANSFERASE"/>
    <property type="match status" value="1"/>
</dbReference>
<feature type="binding site" evidence="8">
    <location>
        <begin position="10"/>
        <end position="12"/>
    </location>
    <ligand>
        <name>GTP</name>
        <dbReference type="ChEBI" id="CHEBI:37565"/>
    </ligand>
</feature>
<dbReference type="EMBL" id="AMZN01000061">
    <property type="protein sequence ID" value="ELR70023.1"/>
    <property type="molecule type" value="Genomic_DNA"/>
</dbReference>
<name>L8JP87_9BACT</name>
<keyword evidence="7 8" id="KW-0501">Molybdenum cofactor biosynthesis</keyword>
<comment type="function">
    <text evidence="8">Transfers a GMP moiety from GTP to Mo-molybdopterin (Mo-MPT) cofactor (Moco or molybdenum cofactor) to form Mo-molybdopterin guanine dinucleotide (Mo-MGD) cofactor.</text>
</comment>
<feature type="binding site" evidence="8">
    <location>
        <position position="95"/>
    </location>
    <ligand>
        <name>GTP</name>
        <dbReference type="ChEBI" id="CHEBI:37565"/>
    </ligand>
</feature>
<evidence type="ECO:0000256" key="5">
    <source>
        <dbReference type="ARBA" id="ARBA00022842"/>
    </source>
</evidence>
<evidence type="ECO:0000256" key="8">
    <source>
        <dbReference type="HAMAP-Rule" id="MF_00316"/>
    </source>
</evidence>
<evidence type="ECO:0000256" key="4">
    <source>
        <dbReference type="ARBA" id="ARBA00022741"/>
    </source>
</evidence>
<keyword evidence="3 8" id="KW-0479">Metal-binding</keyword>
<keyword evidence="1 8" id="KW-0963">Cytoplasm</keyword>
<protein>
    <recommendedName>
        <fullName evidence="8">Probable molybdenum cofactor guanylyltransferase</fullName>
        <shortName evidence="8">MoCo guanylyltransferase</shortName>
        <ecNumber evidence="8">2.7.7.77</ecNumber>
    </recommendedName>
    <alternativeName>
        <fullName evidence="8">GTP:molybdopterin guanylyltransferase</fullName>
    </alternativeName>
    <alternativeName>
        <fullName evidence="8">Mo-MPT guanylyltransferase</fullName>
    </alternativeName>
    <alternativeName>
        <fullName evidence="8">Molybdopterin guanylyltransferase</fullName>
    </alternativeName>
    <alternativeName>
        <fullName evidence="8">Molybdopterin-guanine dinucleotide synthase</fullName>
        <shortName evidence="8">MGD synthase</shortName>
    </alternativeName>
</protein>
<evidence type="ECO:0000256" key="1">
    <source>
        <dbReference type="ARBA" id="ARBA00022490"/>
    </source>
</evidence>
<keyword evidence="2 8" id="KW-0808">Transferase</keyword>
<dbReference type="STRING" id="1237149.C900_04393"/>
<dbReference type="GO" id="GO:0061603">
    <property type="term" value="F:molybdenum cofactor guanylyltransferase activity"/>
    <property type="evidence" value="ECO:0007669"/>
    <property type="project" value="UniProtKB-EC"/>
</dbReference>
<comment type="domain">
    <text evidence="8">The N-terminal domain determines nucleotide recognition and specific binding, while the C-terminal domain determines the specific binding to the target protein.</text>
</comment>
<gene>
    <name evidence="8" type="primary">mobA</name>
    <name evidence="10" type="ORF">C900_04393</name>
</gene>
<dbReference type="GO" id="GO:0006777">
    <property type="term" value="P:Mo-molybdopterin cofactor biosynthetic process"/>
    <property type="evidence" value="ECO:0007669"/>
    <property type="project" value="UniProtKB-KW"/>
</dbReference>
<dbReference type="PATRIC" id="fig|1237149.3.peg.3909"/>
<dbReference type="InterPro" id="IPR025877">
    <property type="entry name" value="MobA-like_NTP_Trfase"/>
</dbReference>
<dbReference type="InterPro" id="IPR013482">
    <property type="entry name" value="Molybde_CF_guanTrfase"/>
</dbReference>
<dbReference type="PANTHER" id="PTHR19136:SF81">
    <property type="entry name" value="MOLYBDENUM COFACTOR GUANYLYLTRANSFERASE"/>
    <property type="match status" value="1"/>
</dbReference>
<dbReference type="InterPro" id="IPR029044">
    <property type="entry name" value="Nucleotide-diphossugar_trans"/>
</dbReference>
<dbReference type="eggNOG" id="COG0746">
    <property type="taxonomic scope" value="Bacteria"/>
</dbReference>
<comment type="catalytic activity">
    <reaction evidence="8">
        <text>Mo-molybdopterin + GTP + H(+) = Mo-molybdopterin guanine dinucleotide + diphosphate</text>
        <dbReference type="Rhea" id="RHEA:34243"/>
        <dbReference type="ChEBI" id="CHEBI:15378"/>
        <dbReference type="ChEBI" id="CHEBI:33019"/>
        <dbReference type="ChEBI" id="CHEBI:37565"/>
        <dbReference type="ChEBI" id="CHEBI:71302"/>
        <dbReference type="ChEBI" id="CHEBI:71310"/>
        <dbReference type="EC" id="2.7.7.77"/>
    </reaction>
</comment>
<keyword evidence="11" id="KW-1185">Reference proteome</keyword>
<dbReference type="OrthoDB" id="9788394at2"/>
<comment type="caution">
    <text evidence="10">The sequence shown here is derived from an EMBL/GenBank/DDBJ whole genome shotgun (WGS) entry which is preliminary data.</text>
</comment>
<evidence type="ECO:0000256" key="6">
    <source>
        <dbReference type="ARBA" id="ARBA00023134"/>
    </source>
</evidence>
<dbReference type="GO" id="GO:0046872">
    <property type="term" value="F:metal ion binding"/>
    <property type="evidence" value="ECO:0007669"/>
    <property type="project" value="UniProtKB-KW"/>
</dbReference>
<evidence type="ECO:0000313" key="11">
    <source>
        <dbReference type="Proteomes" id="UP000011135"/>
    </source>
</evidence>
<keyword evidence="5 8" id="KW-0460">Magnesium</keyword>
<comment type="cofactor">
    <cofactor evidence="8">
        <name>Mg(2+)</name>
        <dbReference type="ChEBI" id="CHEBI:18420"/>
    </cofactor>
</comment>